<dbReference type="GO" id="GO:0030008">
    <property type="term" value="C:TRAPP complex"/>
    <property type="evidence" value="ECO:0000318"/>
    <property type="project" value="GO_Central"/>
</dbReference>
<dbReference type="RefSeq" id="XP_002173733.1">
    <property type="nucleotide sequence ID" value="XM_002173697.1"/>
</dbReference>
<dbReference type="GeneID" id="7051153"/>
<dbReference type="GO" id="GO:0005802">
    <property type="term" value="C:trans-Golgi network"/>
    <property type="evidence" value="ECO:0000318"/>
    <property type="project" value="GO_Central"/>
</dbReference>
<dbReference type="InterPro" id="IPR007194">
    <property type="entry name" value="TRAPP_component"/>
</dbReference>
<dbReference type="CDD" id="cd14944">
    <property type="entry name" value="TRAPPC6A_Trs33"/>
    <property type="match status" value="1"/>
</dbReference>
<reference evidence="2 4" key="1">
    <citation type="journal article" date="2011" name="Science">
        <title>Comparative functional genomics of the fission yeasts.</title>
        <authorList>
            <person name="Rhind N."/>
            <person name="Chen Z."/>
            <person name="Yassour M."/>
            <person name="Thompson D.A."/>
            <person name="Haas B.J."/>
            <person name="Habib N."/>
            <person name="Wapinski I."/>
            <person name="Roy S."/>
            <person name="Lin M.F."/>
            <person name="Heiman D.I."/>
            <person name="Young S.K."/>
            <person name="Furuya K."/>
            <person name="Guo Y."/>
            <person name="Pidoux A."/>
            <person name="Chen H.M."/>
            <person name="Robbertse B."/>
            <person name="Goldberg J.M."/>
            <person name="Aoki K."/>
            <person name="Bayne E.H."/>
            <person name="Berlin A.M."/>
            <person name="Desjardins C.A."/>
            <person name="Dobbs E."/>
            <person name="Dukaj L."/>
            <person name="Fan L."/>
            <person name="FitzGerald M.G."/>
            <person name="French C."/>
            <person name="Gujja S."/>
            <person name="Hansen K."/>
            <person name="Keifenheim D."/>
            <person name="Levin J.Z."/>
            <person name="Mosher R.A."/>
            <person name="Mueller C.A."/>
            <person name="Pfiffner J."/>
            <person name="Priest M."/>
            <person name="Russ C."/>
            <person name="Smialowska A."/>
            <person name="Swoboda P."/>
            <person name="Sykes S.M."/>
            <person name="Vaughn M."/>
            <person name="Vengrova S."/>
            <person name="Yoder R."/>
            <person name="Zeng Q."/>
            <person name="Allshire R."/>
            <person name="Baulcombe D."/>
            <person name="Birren B.W."/>
            <person name="Brown W."/>
            <person name="Ekwall K."/>
            <person name="Kellis M."/>
            <person name="Leatherwood J."/>
            <person name="Levin H."/>
            <person name="Margalit H."/>
            <person name="Martienssen R."/>
            <person name="Nieduszynski C.A."/>
            <person name="Spatafora J.W."/>
            <person name="Friedman N."/>
            <person name="Dalgaard J.Z."/>
            <person name="Baumann P."/>
            <person name="Niki H."/>
            <person name="Regev A."/>
            <person name="Nusbaum C."/>
        </authorList>
    </citation>
    <scope>NUCLEOTIDE SEQUENCE [LARGE SCALE GENOMIC DNA]</scope>
    <source>
        <strain evidence="4">yFS275 / FY16936</strain>
    </source>
</reference>
<protein>
    <submittedName>
        <fullName evidence="2">TRAPP complex subunit Trs33</fullName>
    </submittedName>
</protein>
<dbReference type="EMBL" id="KE651166">
    <property type="protein sequence ID" value="EEB07440.1"/>
    <property type="molecule type" value="Genomic_DNA"/>
</dbReference>
<dbReference type="GO" id="GO:0005801">
    <property type="term" value="C:cis-Golgi network"/>
    <property type="evidence" value="ECO:0000318"/>
    <property type="project" value="GO_Central"/>
</dbReference>
<dbReference type="InterPro" id="IPR024096">
    <property type="entry name" value="NO_sig/Golgi_transp_ligand-bd"/>
</dbReference>
<dbReference type="VEuPathDB" id="FungiDB:SJAG_02525"/>
<dbReference type="AlphaFoldDB" id="B6K2Q9"/>
<dbReference type="STRING" id="402676.B6K2Q9"/>
<dbReference type="OrthoDB" id="941624at2759"/>
<dbReference type="Proteomes" id="UP000001744">
    <property type="component" value="Unassembled WGS sequence"/>
</dbReference>
<evidence type="ECO:0000313" key="4">
    <source>
        <dbReference type="Proteomes" id="UP000001744"/>
    </source>
</evidence>
<dbReference type="SUPFAM" id="SSF111126">
    <property type="entry name" value="Ligand-binding domain in the NO signalling and Golgi transport"/>
    <property type="match status" value="1"/>
</dbReference>
<proteinExistence type="inferred from homology"/>
<dbReference type="Gene3D" id="3.30.1380.20">
    <property type="entry name" value="Trafficking protein particle complex subunit 3"/>
    <property type="match status" value="1"/>
</dbReference>
<name>B6K2Q9_SCHJY</name>
<evidence type="ECO:0000256" key="1">
    <source>
        <dbReference type="ARBA" id="ARBA00006218"/>
    </source>
</evidence>
<dbReference type="Pfam" id="PF04051">
    <property type="entry name" value="TRAPP"/>
    <property type="match status" value="1"/>
</dbReference>
<organism evidence="2 4">
    <name type="scientific">Schizosaccharomyces japonicus (strain yFS275 / FY16936)</name>
    <name type="common">Fission yeast</name>
    <dbReference type="NCBI Taxonomy" id="402676"/>
    <lineage>
        <taxon>Eukaryota</taxon>
        <taxon>Fungi</taxon>
        <taxon>Dikarya</taxon>
        <taxon>Ascomycota</taxon>
        <taxon>Taphrinomycotina</taxon>
        <taxon>Schizosaccharomycetes</taxon>
        <taxon>Schizosaccharomycetales</taxon>
        <taxon>Schizosaccharomycetaceae</taxon>
        <taxon>Schizosaccharomyces</taxon>
    </lineage>
</organism>
<dbReference type="PANTHER" id="PTHR12817:SF0">
    <property type="entry name" value="GEO08327P1"/>
    <property type="match status" value="1"/>
</dbReference>
<dbReference type="GO" id="GO:0006888">
    <property type="term" value="P:endoplasmic reticulum to Golgi vesicle-mediated transport"/>
    <property type="evidence" value="ECO:0000318"/>
    <property type="project" value="GO_Central"/>
</dbReference>
<accession>B6K2Q9</accession>
<dbReference type="InterPro" id="IPR037992">
    <property type="entry name" value="TRAPPC6/Trs33"/>
</dbReference>
<dbReference type="OMA" id="FTERIMI"/>
<dbReference type="eggNOG" id="KOG3316">
    <property type="taxonomic scope" value="Eukaryota"/>
</dbReference>
<sequence length="239" mass="27250">MLVPQQFPLSVNASSQDYLLTELIYLAKDFVEEKLGPDTPEEQRDMHTFNFLEAIGFETGKRFTERIMIQHVRLTTTLDMMRFICREAWAIVFKKTIDNLKTNRKVINDSQKPKGMFILTDNSFCWFMRMAQIPETELTKTTAPFLCWPAGFVRGVMQAFGYEVQVAAHCPSLPVAIFQIKVLPREPRLPQGMASLSISDKSSRSYSIFSNSYDYRTRSIASTTSSEKLDTNASQAGTL</sequence>
<gene>
    <name evidence="3" type="primary">trs33</name>
    <name evidence="2" type="ORF">SJAG_02525</name>
</gene>
<dbReference type="JaponicusDB" id="SJAG_02525">
    <property type="gene designation" value="trs33"/>
</dbReference>
<dbReference type="HOGENOM" id="CLU_076409_1_0_1"/>
<dbReference type="PANTHER" id="PTHR12817">
    <property type="entry name" value="TRAFFICKING PROTEIN PARTICLE COMPLEX SUBUNIT 6B"/>
    <property type="match status" value="1"/>
</dbReference>
<keyword evidence="4" id="KW-1185">Reference proteome</keyword>
<evidence type="ECO:0000313" key="3">
    <source>
        <dbReference type="JaponicusDB" id="SJAG_02525"/>
    </source>
</evidence>
<evidence type="ECO:0000313" key="2">
    <source>
        <dbReference type="EMBL" id="EEB07440.1"/>
    </source>
</evidence>
<comment type="similarity">
    <text evidence="1">Belongs to the TRAPP small subunits family. BET3 subfamily.</text>
</comment>